<organism evidence="1 2">
    <name type="scientific">Thalassiosira oceanica</name>
    <name type="common">Marine diatom</name>
    <dbReference type="NCBI Taxonomy" id="159749"/>
    <lineage>
        <taxon>Eukaryota</taxon>
        <taxon>Sar</taxon>
        <taxon>Stramenopiles</taxon>
        <taxon>Ochrophyta</taxon>
        <taxon>Bacillariophyta</taxon>
        <taxon>Coscinodiscophyceae</taxon>
        <taxon>Thalassiosirophycidae</taxon>
        <taxon>Thalassiosirales</taxon>
        <taxon>Thalassiosiraceae</taxon>
        <taxon>Thalassiosira</taxon>
    </lineage>
</organism>
<comment type="caution">
    <text evidence="1">The sequence shown here is derived from an EMBL/GenBank/DDBJ whole genome shotgun (WGS) entry which is preliminary data.</text>
</comment>
<dbReference type="Proteomes" id="UP000266841">
    <property type="component" value="Unassembled WGS sequence"/>
</dbReference>
<reference evidence="1 2" key="1">
    <citation type="journal article" date="2012" name="Genome Biol.">
        <title>Genome and low-iron response of an oceanic diatom adapted to chronic iron limitation.</title>
        <authorList>
            <person name="Lommer M."/>
            <person name="Specht M."/>
            <person name="Roy A.S."/>
            <person name="Kraemer L."/>
            <person name="Andreson R."/>
            <person name="Gutowska M.A."/>
            <person name="Wolf J."/>
            <person name="Bergner S.V."/>
            <person name="Schilhabel M.B."/>
            <person name="Klostermeier U.C."/>
            <person name="Beiko R.G."/>
            <person name="Rosenstiel P."/>
            <person name="Hippler M."/>
            <person name="Laroche J."/>
        </authorList>
    </citation>
    <scope>NUCLEOTIDE SEQUENCE [LARGE SCALE GENOMIC DNA]</scope>
    <source>
        <strain evidence="1 2">CCMP1005</strain>
    </source>
</reference>
<feature type="non-terminal residue" evidence="1">
    <location>
        <position position="62"/>
    </location>
</feature>
<dbReference type="OrthoDB" id="8936591at2759"/>
<name>K0QZL3_THAOC</name>
<evidence type="ECO:0000313" key="1">
    <source>
        <dbReference type="EMBL" id="EJK43704.1"/>
    </source>
</evidence>
<evidence type="ECO:0000313" key="2">
    <source>
        <dbReference type="Proteomes" id="UP000266841"/>
    </source>
</evidence>
<dbReference type="AlphaFoldDB" id="K0QZL3"/>
<sequence>MIQIASRIMIDLPTAADTVCPPPFPRGSMSCHVMSCHVMSCHVMSCHVMSCHVMSCHVMSCH</sequence>
<gene>
    <name evidence="1" type="ORF">THAOC_37825</name>
</gene>
<keyword evidence="2" id="KW-1185">Reference proteome</keyword>
<accession>K0QZL3</accession>
<protein>
    <submittedName>
        <fullName evidence="1">Uncharacterized protein</fullName>
    </submittedName>
</protein>
<dbReference type="EMBL" id="AGNL01050740">
    <property type="protein sequence ID" value="EJK43704.1"/>
    <property type="molecule type" value="Genomic_DNA"/>
</dbReference>
<proteinExistence type="predicted"/>